<name>A0ABV7ADL2_9RHOB</name>
<dbReference type="SMART" id="SM00450">
    <property type="entry name" value="RHOD"/>
    <property type="match status" value="1"/>
</dbReference>
<dbReference type="PROSITE" id="PS50206">
    <property type="entry name" value="RHODANESE_3"/>
    <property type="match status" value="1"/>
</dbReference>
<dbReference type="SUPFAM" id="SSF52821">
    <property type="entry name" value="Rhodanese/Cell cycle control phosphatase"/>
    <property type="match status" value="1"/>
</dbReference>
<evidence type="ECO:0000313" key="3">
    <source>
        <dbReference type="Proteomes" id="UP001595443"/>
    </source>
</evidence>
<keyword evidence="3" id="KW-1185">Reference proteome</keyword>
<dbReference type="Proteomes" id="UP001595443">
    <property type="component" value="Unassembled WGS sequence"/>
</dbReference>
<comment type="caution">
    <text evidence="2">The sequence shown here is derived from an EMBL/GenBank/DDBJ whole genome shotgun (WGS) entry which is preliminary data.</text>
</comment>
<dbReference type="EMBL" id="JBHRSK010000004">
    <property type="protein sequence ID" value="MFC2967140.1"/>
    <property type="molecule type" value="Genomic_DNA"/>
</dbReference>
<accession>A0ABV7ADL2</accession>
<dbReference type="Gene3D" id="3.40.250.10">
    <property type="entry name" value="Rhodanese-like domain"/>
    <property type="match status" value="1"/>
</dbReference>
<dbReference type="Pfam" id="PF00581">
    <property type="entry name" value="Rhodanese"/>
    <property type="match status" value="1"/>
</dbReference>
<dbReference type="InterPro" id="IPR036873">
    <property type="entry name" value="Rhodanese-like_dom_sf"/>
</dbReference>
<organism evidence="2 3">
    <name type="scientific">Acidimangrovimonas pyrenivorans</name>
    <dbReference type="NCBI Taxonomy" id="2030798"/>
    <lineage>
        <taxon>Bacteria</taxon>
        <taxon>Pseudomonadati</taxon>
        <taxon>Pseudomonadota</taxon>
        <taxon>Alphaproteobacteria</taxon>
        <taxon>Rhodobacterales</taxon>
        <taxon>Paracoccaceae</taxon>
        <taxon>Acidimangrovimonas</taxon>
    </lineage>
</organism>
<reference evidence="3" key="1">
    <citation type="journal article" date="2019" name="Int. J. Syst. Evol. Microbiol.">
        <title>The Global Catalogue of Microorganisms (GCM) 10K type strain sequencing project: providing services to taxonomists for standard genome sequencing and annotation.</title>
        <authorList>
            <consortium name="The Broad Institute Genomics Platform"/>
            <consortium name="The Broad Institute Genome Sequencing Center for Infectious Disease"/>
            <person name="Wu L."/>
            <person name="Ma J."/>
        </authorList>
    </citation>
    <scope>NUCLEOTIDE SEQUENCE [LARGE SCALE GENOMIC DNA]</scope>
    <source>
        <strain evidence="3">KCTC 62192</strain>
    </source>
</reference>
<dbReference type="PANTHER" id="PTHR44086:SF10">
    <property type="entry name" value="THIOSULFATE SULFURTRANSFERASE_RHODANESE-LIKE DOMAIN-CONTAINING PROTEIN 3"/>
    <property type="match status" value="1"/>
</dbReference>
<dbReference type="InterPro" id="IPR001763">
    <property type="entry name" value="Rhodanese-like_dom"/>
</dbReference>
<dbReference type="PANTHER" id="PTHR44086">
    <property type="entry name" value="THIOSULFATE SULFURTRANSFERASE RDL2, MITOCHONDRIAL-RELATED"/>
    <property type="match status" value="1"/>
</dbReference>
<feature type="domain" description="Rhodanese" evidence="1">
    <location>
        <begin position="25"/>
        <end position="121"/>
    </location>
</feature>
<proteinExistence type="predicted"/>
<protein>
    <submittedName>
        <fullName evidence="2">Rhodanese-like domain-containing protein</fullName>
    </submittedName>
</protein>
<evidence type="ECO:0000259" key="1">
    <source>
        <dbReference type="PROSITE" id="PS50206"/>
    </source>
</evidence>
<sequence length="121" mass="12844">MFSFLKPSGPRVERINPADAVAKAAAGEMTVIDVRDASEIRASGKAKGALHIPMVVLQSKADPSHPEHDKNLKTDKPVALYCASGARSQMAGQLMLRLGYGEVYNIGGLGDWRAAGGKVVR</sequence>
<gene>
    <name evidence="2" type="ORF">ACFOES_03465</name>
</gene>
<evidence type="ECO:0000313" key="2">
    <source>
        <dbReference type="EMBL" id="MFC2967140.1"/>
    </source>
</evidence>
<dbReference type="RefSeq" id="WP_377831780.1">
    <property type="nucleotide sequence ID" value="NZ_JBHRSK010000004.1"/>
</dbReference>